<evidence type="ECO:0000313" key="3">
    <source>
        <dbReference type="Proteomes" id="UP000054053"/>
    </source>
</evidence>
<gene>
    <name evidence="2" type="ORF">UVI_02018460</name>
</gene>
<organism evidence="2 3">
    <name type="scientific">Ustilaginoidea virens</name>
    <name type="common">Rice false smut fungus</name>
    <name type="synonym">Villosiclava virens</name>
    <dbReference type="NCBI Taxonomy" id="1159556"/>
    <lineage>
        <taxon>Eukaryota</taxon>
        <taxon>Fungi</taxon>
        <taxon>Dikarya</taxon>
        <taxon>Ascomycota</taxon>
        <taxon>Pezizomycotina</taxon>
        <taxon>Sordariomycetes</taxon>
        <taxon>Hypocreomycetidae</taxon>
        <taxon>Hypocreales</taxon>
        <taxon>Clavicipitaceae</taxon>
        <taxon>Ustilaginoidea</taxon>
    </lineage>
</organism>
<accession>A0A1B5KSA3</accession>
<protein>
    <submittedName>
        <fullName evidence="2">Uncharacterized protein</fullName>
    </submittedName>
</protein>
<name>A0A1B5KSA3_USTVR</name>
<proteinExistence type="predicted"/>
<dbReference type="EMBL" id="BBTG02000007">
    <property type="protein sequence ID" value="GAO13749.1"/>
    <property type="molecule type" value="Genomic_DNA"/>
</dbReference>
<evidence type="ECO:0000256" key="1">
    <source>
        <dbReference type="SAM" id="MobiDB-lite"/>
    </source>
</evidence>
<feature type="compositionally biased region" description="Basic and acidic residues" evidence="1">
    <location>
        <begin position="116"/>
        <end position="127"/>
    </location>
</feature>
<sequence>MVATRWCSVRAKRNLHARGPTRRYALGPDKGTNEARTGGQTDRRTDGQTDDLLSTDLWGSLYRTWALRGPVGTEYMVRAKGWDVRLVSAALSTADLDQNPAVRHKPTQRPGSTSMESRDPRFETSRVSKIDDETAVSIRMLRSAPGRCTIPSEDGQGQVPA</sequence>
<dbReference type="Proteomes" id="UP000054053">
    <property type="component" value="Unassembled WGS sequence"/>
</dbReference>
<reference evidence="3" key="1">
    <citation type="journal article" date="2016" name="Genome Announc.">
        <title>Genome sequence of Ustilaginoidea virens IPU010, a rice pathogenic fungus causing false smut.</title>
        <authorList>
            <person name="Kumagai T."/>
            <person name="Ishii T."/>
            <person name="Terai G."/>
            <person name="Umemura M."/>
            <person name="Machida M."/>
            <person name="Asai K."/>
        </authorList>
    </citation>
    <scope>NUCLEOTIDE SEQUENCE [LARGE SCALE GENOMIC DNA]</scope>
    <source>
        <strain evidence="3">IPU010</strain>
    </source>
</reference>
<dbReference type="AlphaFoldDB" id="A0A1B5KSA3"/>
<comment type="caution">
    <text evidence="2">The sequence shown here is derived from an EMBL/GenBank/DDBJ whole genome shotgun (WGS) entry which is preliminary data.</text>
</comment>
<feature type="region of interest" description="Disordered" evidence="1">
    <location>
        <begin position="97"/>
        <end position="127"/>
    </location>
</feature>
<feature type="region of interest" description="Disordered" evidence="1">
    <location>
        <begin position="20"/>
        <end position="50"/>
    </location>
</feature>
<evidence type="ECO:0000313" key="2">
    <source>
        <dbReference type="EMBL" id="GAO13749.1"/>
    </source>
</evidence>